<name>A0ACC2HXI7_9PLEO</name>
<dbReference type="Proteomes" id="UP001153331">
    <property type="component" value="Unassembled WGS sequence"/>
</dbReference>
<proteinExistence type="predicted"/>
<comment type="caution">
    <text evidence="1">The sequence shown here is derived from an EMBL/GenBank/DDBJ whole genome shotgun (WGS) entry which is preliminary data.</text>
</comment>
<keyword evidence="2" id="KW-1185">Reference proteome</keyword>
<reference evidence="1" key="1">
    <citation type="submission" date="2022-11" db="EMBL/GenBank/DDBJ databases">
        <title>Genome Sequence of Boeremia exigua.</title>
        <authorList>
            <person name="Buettner E."/>
        </authorList>
    </citation>
    <scope>NUCLEOTIDE SEQUENCE</scope>
    <source>
        <strain evidence="1">CU02</strain>
    </source>
</reference>
<accession>A0ACC2HXI7</accession>
<gene>
    <name evidence="1" type="ORF">OPT61_g8885</name>
</gene>
<protein>
    <submittedName>
        <fullName evidence="1">Uncharacterized protein</fullName>
    </submittedName>
</protein>
<sequence length="721" mass="81156">MRVRHDWLPALPGVQLYVPAPRVSVEESLSQLSVEDAAGTGVQSQESQISSSILPSCEMVSDVEIKAEYTDEQSRDFTSPETLVGSDYDEVFADAVSTVSTPAKSSDILSQLLVAAESEPPQHDTTNSVQFTLPQSPTPTDDFVMVGYESDRTDFQETTPSPSVRKAQRKRVSATGKTSHHFRTKPQASTGKLPVRRLNFAAEIKRQSANTGKKSSNAQALEDLRTLEREPSHTWDQDERELLCVLNRWYRCTDRTTEMTVFSQIFNSITGLELRSRVVRDQFERHLRLYGAEAFREYGRVFSIPFNDPNHQYADIRTLVESEARTLGLELLKREVDANIPAGTAKYAKSPRTRDIYRSLVRKASQIAEWEAGYELISKTNPSTSRSVPAISGAFNMQIENDWEVIEDIETSPKLVRVIEFPRPTSARPHLVFRVWDAHNRTKFVDGSFVAQTFVDWPKPHPMPFALNDPSEAGKIFVASHLSKEGNMPTFISTCSSLLQVLSYATQMENPQIALINLDAPCLKQENRVHHARDVLSWLKSQRLALWAHYKGHGEYMIWADIEREAILHTLDLVDLTEVLNKDDDCRRLMSFEAFDAGKKTNAIASTIREKNITLDIKTAQALGKIARTFGLSKSDVTLPHLEDFIARMMDGWSIEKAEMDRHNLSSLAATFAVSLGSHAGGYHLQEVMGAFVNGVDHGTECAAHWSRSRTGSRRQRFRHT</sequence>
<evidence type="ECO:0000313" key="1">
    <source>
        <dbReference type="EMBL" id="KAJ8107418.1"/>
    </source>
</evidence>
<dbReference type="EMBL" id="JAPHNI010000934">
    <property type="protein sequence ID" value="KAJ8107418.1"/>
    <property type="molecule type" value="Genomic_DNA"/>
</dbReference>
<evidence type="ECO:0000313" key="2">
    <source>
        <dbReference type="Proteomes" id="UP001153331"/>
    </source>
</evidence>
<organism evidence="1 2">
    <name type="scientific">Boeremia exigua</name>
    <dbReference type="NCBI Taxonomy" id="749465"/>
    <lineage>
        <taxon>Eukaryota</taxon>
        <taxon>Fungi</taxon>
        <taxon>Dikarya</taxon>
        <taxon>Ascomycota</taxon>
        <taxon>Pezizomycotina</taxon>
        <taxon>Dothideomycetes</taxon>
        <taxon>Pleosporomycetidae</taxon>
        <taxon>Pleosporales</taxon>
        <taxon>Pleosporineae</taxon>
        <taxon>Didymellaceae</taxon>
        <taxon>Boeremia</taxon>
    </lineage>
</organism>